<reference evidence="1" key="2">
    <citation type="journal article" date="2022" name="New Phytol.">
        <title>Evolutionary transition to the ectomycorrhizal habit in the genomes of a hyperdiverse lineage of mushroom-forming fungi.</title>
        <authorList>
            <person name="Looney B."/>
            <person name="Miyauchi S."/>
            <person name="Morin E."/>
            <person name="Drula E."/>
            <person name="Courty P.E."/>
            <person name="Kohler A."/>
            <person name="Kuo A."/>
            <person name="LaButti K."/>
            <person name="Pangilinan J."/>
            <person name="Lipzen A."/>
            <person name="Riley R."/>
            <person name="Andreopoulos W."/>
            <person name="He G."/>
            <person name="Johnson J."/>
            <person name="Nolan M."/>
            <person name="Tritt A."/>
            <person name="Barry K.W."/>
            <person name="Grigoriev I.V."/>
            <person name="Nagy L.G."/>
            <person name="Hibbett D."/>
            <person name="Henrissat B."/>
            <person name="Matheny P.B."/>
            <person name="Labbe J."/>
            <person name="Martin F.M."/>
        </authorList>
    </citation>
    <scope>NUCLEOTIDE SEQUENCE</scope>
    <source>
        <strain evidence="1">FP105234-sp</strain>
    </source>
</reference>
<gene>
    <name evidence="1" type="ORF">FA95DRAFT_1679003</name>
</gene>
<name>A0ACB8RTS2_9AGAM</name>
<comment type="caution">
    <text evidence="1">The sequence shown here is derived from an EMBL/GenBank/DDBJ whole genome shotgun (WGS) entry which is preliminary data.</text>
</comment>
<protein>
    <submittedName>
        <fullName evidence="1">Uncharacterized protein</fullName>
    </submittedName>
</protein>
<evidence type="ECO:0000313" key="2">
    <source>
        <dbReference type="Proteomes" id="UP000814033"/>
    </source>
</evidence>
<dbReference type="Proteomes" id="UP000814033">
    <property type="component" value="Unassembled WGS sequence"/>
</dbReference>
<sequence>MALLPLQVFALALLADVYLYGIYSLLCTFTLFILFSSSRKIKGNVTNKCLVGATLVMYLVSTANVVLHAVDYLYCLALVDPVDNPMPKSANVYIATQFFYVLSYSISTVNFIFGDAIVVWRLWVIWMHSWRITIGPLILLFCTSAVVVAQIVTTVLSLSDTRAVSTDPGDPGHFMPSKLFFASLVLTLCTNGVATGLIAYRTWIHHRSSQAVHTRLGRDRALAVLLLLVESGALYCVIWLYLIIMWPSAASHPQLTYRFTDVIPQLTGMYPTAIIVICALRRSYADTVMSAPEYPTPIVFAPNGKPVPRTTRLSWYHSTEGTMELRVSPEGSSSRPPVRVSMEDVVKIS</sequence>
<organism evidence="1 2">
    <name type="scientific">Auriscalpium vulgare</name>
    <dbReference type="NCBI Taxonomy" id="40419"/>
    <lineage>
        <taxon>Eukaryota</taxon>
        <taxon>Fungi</taxon>
        <taxon>Dikarya</taxon>
        <taxon>Basidiomycota</taxon>
        <taxon>Agaricomycotina</taxon>
        <taxon>Agaricomycetes</taxon>
        <taxon>Russulales</taxon>
        <taxon>Auriscalpiaceae</taxon>
        <taxon>Auriscalpium</taxon>
    </lineage>
</organism>
<dbReference type="EMBL" id="MU275902">
    <property type="protein sequence ID" value="KAI0047561.1"/>
    <property type="molecule type" value="Genomic_DNA"/>
</dbReference>
<accession>A0ACB8RTS2</accession>
<evidence type="ECO:0000313" key="1">
    <source>
        <dbReference type="EMBL" id="KAI0047561.1"/>
    </source>
</evidence>
<proteinExistence type="predicted"/>
<keyword evidence="2" id="KW-1185">Reference proteome</keyword>
<reference evidence="1" key="1">
    <citation type="submission" date="2021-02" db="EMBL/GenBank/DDBJ databases">
        <authorList>
            <consortium name="DOE Joint Genome Institute"/>
            <person name="Ahrendt S."/>
            <person name="Looney B.P."/>
            <person name="Miyauchi S."/>
            <person name="Morin E."/>
            <person name="Drula E."/>
            <person name="Courty P.E."/>
            <person name="Chicoki N."/>
            <person name="Fauchery L."/>
            <person name="Kohler A."/>
            <person name="Kuo A."/>
            <person name="Labutti K."/>
            <person name="Pangilinan J."/>
            <person name="Lipzen A."/>
            <person name="Riley R."/>
            <person name="Andreopoulos W."/>
            <person name="He G."/>
            <person name="Johnson J."/>
            <person name="Barry K.W."/>
            <person name="Grigoriev I.V."/>
            <person name="Nagy L."/>
            <person name="Hibbett D."/>
            <person name="Henrissat B."/>
            <person name="Matheny P.B."/>
            <person name="Labbe J."/>
            <person name="Martin F."/>
        </authorList>
    </citation>
    <scope>NUCLEOTIDE SEQUENCE</scope>
    <source>
        <strain evidence="1">FP105234-sp</strain>
    </source>
</reference>